<dbReference type="InterPro" id="IPR010270">
    <property type="entry name" value="Phage_P2_GpM"/>
</dbReference>
<organism evidence="2 3">
    <name type="scientific">Limnobaculum zhutongyuii</name>
    <dbReference type="NCBI Taxonomy" id="2498113"/>
    <lineage>
        <taxon>Bacteria</taxon>
        <taxon>Pseudomonadati</taxon>
        <taxon>Pseudomonadota</taxon>
        <taxon>Gammaproteobacteria</taxon>
        <taxon>Enterobacterales</taxon>
        <taxon>Budviciaceae</taxon>
        <taxon>Limnobaculum</taxon>
    </lineage>
</organism>
<name>A0A411WMM1_9GAMM</name>
<dbReference type="OrthoDB" id="8562788at2"/>
<protein>
    <submittedName>
        <fullName evidence="2">Terminase</fullName>
    </submittedName>
</protein>
<keyword evidence="3" id="KW-1185">Reference proteome</keyword>
<dbReference type="KEGG" id="prag:EKN56_13670"/>
<proteinExistence type="predicted"/>
<dbReference type="EMBL" id="CP034752">
    <property type="protein sequence ID" value="QBH97355.1"/>
    <property type="molecule type" value="Genomic_DNA"/>
</dbReference>
<dbReference type="Pfam" id="PF05944">
    <property type="entry name" value="Phage_term_smal"/>
    <property type="match status" value="1"/>
</dbReference>
<evidence type="ECO:0000256" key="1">
    <source>
        <dbReference type="SAM" id="MobiDB-lite"/>
    </source>
</evidence>
<accession>A0A411WMM1</accession>
<feature type="compositionally biased region" description="Low complexity" evidence="1">
    <location>
        <begin position="258"/>
        <end position="273"/>
    </location>
</feature>
<feature type="compositionally biased region" description="Polar residues" evidence="1">
    <location>
        <begin position="223"/>
        <end position="242"/>
    </location>
</feature>
<dbReference type="GO" id="GO:0003677">
    <property type="term" value="F:DNA binding"/>
    <property type="evidence" value="ECO:0007669"/>
    <property type="project" value="InterPro"/>
</dbReference>
<gene>
    <name evidence="2" type="ORF">EKN56_13670</name>
</gene>
<feature type="compositionally biased region" description="Basic residues" evidence="1">
    <location>
        <begin position="274"/>
        <end position="285"/>
    </location>
</feature>
<feature type="region of interest" description="Disordered" evidence="1">
    <location>
        <begin position="223"/>
        <end position="285"/>
    </location>
</feature>
<sequence length="285" mass="31428">MLTPARMHFEKVMAERRGHNSESNLQERTAYEQMLYRLRLDKSSLKNVQSDSAKAELKRKLLPNYQAWIDGVLASDTGQSDEVLTTVMIWSADCGNIADALRVGEYVLRHKLPMPDQYRRTAATVLVEEICNPVLAAFKANPANALVSIDLLTGLQGITANEDMPDQVRAKLFKALGFTLRLEQEPESLERALSCLREAMLLDPKKAGVTRDIENLGRDIKKINQTGTDSTDDVSAQESSTIVDDKAPPAEPAKPKKATSAKVSTKKPQATKPAAKKVIGRKAQS</sequence>
<dbReference type="GO" id="GO:0004519">
    <property type="term" value="F:endonuclease activity"/>
    <property type="evidence" value="ECO:0007669"/>
    <property type="project" value="InterPro"/>
</dbReference>
<evidence type="ECO:0000313" key="2">
    <source>
        <dbReference type="EMBL" id="QBH97355.1"/>
    </source>
</evidence>
<reference evidence="2 3" key="1">
    <citation type="submission" date="2019-03" db="EMBL/GenBank/DDBJ databases">
        <title>Pragia sp. nov. isolated from the gut tract of Carduelis flavirostris.</title>
        <authorList>
            <person name="Ge Y."/>
        </authorList>
    </citation>
    <scope>NUCLEOTIDE SEQUENCE [LARGE SCALE GENOMIC DNA]</scope>
    <source>
        <strain evidence="2 3">CF-458</strain>
    </source>
</reference>
<dbReference type="Proteomes" id="UP000293154">
    <property type="component" value="Chromosome"/>
</dbReference>
<evidence type="ECO:0000313" key="3">
    <source>
        <dbReference type="Proteomes" id="UP000293154"/>
    </source>
</evidence>
<dbReference type="AlphaFoldDB" id="A0A411WMM1"/>
<dbReference type="RefSeq" id="WP_130592288.1">
    <property type="nucleotide sequence ID" value="NZ_CP034752.1"/>
</dbReference>